<dbReference type="PROSITE" id="PS51257">
    <property type="entry name" value="PROKAR_LIPOPROTEIN"/>
    <property type="match status" value="1"/>
</dbReference>
<keyword evidence="3" id="KW-1185">Reference proteome</keyword>
<comment type="caution">
    <text evidence="2">The sequence shown here is derived from an EMBL/GenBank/DDBJ whole genome shotgun (WGS) entry which is preliminary data.</text>
</comment>
<gene>
    <name evidence="2" type="ORF">GNZ18_31055</name>
</gene>
<evidence type="ECO:0000313" key="2">
    <source>
        <dbReference type="EMBL" id="MUN41012.1"/>
    </source>
</evidence>
<organism evidence="2 3">
    <name type="scientific">Actinomadura litoris</name>
    <dbReference type="NCBI Taxonomy" id="2678616"/>
    <lineage>
        <taxon>Bacteria</taxon>
        <taxon>Bacillati</taxon>
        <taxon>Actinomycetota</taxon>
        <taxon>Actinomycetes</taxon>
        <taxon>Streptosporangiales</taxon>
        <taxon>Thermomonosporaceae</taxon>
        <taxon>Actinomadura</taxon>
    </lineage>
</organism>
<proteinExistence type="predicted"/>
<dbReference type="Proteomes" id="UP000432015">
    <property type="component" value="Unassembled WGS sequence"/>
</dbReference>
<accession>A0A7K1L9B5</accession>
<evidence type="ECO:0000256" key="1">
    <source>
        <dbReference type="SAM" id="SignalP"/>
    </source>
</evidence>
<reference evidence="2 3" key="1">
    <citation type="submission" date="2019-11" db="EMBL/GenBank/DDBJ databases">
        <authorList>
            <person name="Cao P."/>
        </authorList>
    </citation>
    <scope>NUCLEOTIDE SEQUENCE [LARGE SCALE GENOMIC DNA]</scope>
    <source>
        <strain evidence="2 3">NEAU-AAG5</strain>
    </source>
</reference>
<name>A0A7K1L9B5_9ACTN</name>
<evidence type="ECO:0000313" key="3">
    <source>
        <dbReference type="Proteomes" id="UP000432015"/>
    </source>
</evidence>
<dbReference type="EMBL" id="WOFH01000013">
    <property type="protein sequence ID" value="MUN41012.1"/>
    <property type="molecule type" value="Genomic_DNA"/>
</dbReference>
<dbReference type="AlphaFoldDB" id="A0A7K1L9B5"/>
<sequence length="240" mass="25607">MAHRLLPFMLPVTLVATLAAVSACGGGGEERAQPVRAGKAVLTGGYTAAQLEQALLVETPGYRRNGEPDSGEYGTIKAFQDLEQLRKQLTVDKPRCQNGGTGAVGGPVGNVEADTPAALAAFTAPNGQLVTETLMGVPDADAEKQVNARVPPGCLTFHTRMGRQWSEHRVTETVRGDIGGGSRAVGVTTVTGRDRAYTWYVVFKDQRYLGTVSVFGPRATRQEAERLARESLTQARRILG</sequence>
<protein>
    <submittedName>
        <fullName evidence="2">Uncharacterized protein</fullName>
    </submittedName>
</protein>
<keyword evidence="1" id="KW-0732">Signal</keyword>
<dbReference type="RefSeq" id="WP_156220212.1">
    <property type="nucleotide sequence ID" value="NZ_WOFH01000013.1"/>
</dbReference>
<feature type="signal peptide" evidence="1">
    <location>
        <begin position="1"/>
        <end position="25"/>
    </location>
</feature>
<feature type="chain" id="PRO_5038459418" evidence="1">
    <location>
        <begin position="26"/>
        <end position="240"/>
    </location>
</feature>